<dbReference type="Proteomes" id="UP000694720">
    <property type="component" value="Unplaced"/>
</dbReference>
<dbReference type="Ensembl" id="ENSSSCT00065052187.1">
    <property type="protein sequence ID" value="ENSSSCP00065022695.1"/>
    <property type="gene ID" value="ENSSSCG00065038173.1"/>
</dbReference>
<name>A0A8D1WGF5_PIG</name>
<dbReference type="Ensembl" id="ENSSSCT00040085073.1">
    <property type="protein sequence ID" value="ENSSSCP00040037165.1"/>
    <property type="gene ID" value="ENSSSCG00040062421.1"/>
</dbReference>
<dbReference type="Proteomes" id="UP000694724">
    <property type="component" value="Unplaced"/>
</dbReference>
<dbReference type="Ensembl" id="ENSSSCT00060090162.1">
    <property type="protein sequence ID" value="ENSSSCP00060039044.1"/>
    <property type="gene ID" value="ENSSSCG00060065997.1"/>
</dbReference>
<protein>
    <recommendedName>
        <fullName evidence="5">Family with sequence similarity 89 member B</fullName>
    </recommendedName>
</protein>
<evidence type="ECO:0000256" key="1">
    <source>
        <dbReference type="ARBA" id="ARBA00038125"/>
    </source>
</evidence>
<dbReference type="Proteomes" id="UP000694570">
    <property type="component" value="Unplaced"/>
</dbReference>
<evidence type="ECO:0000256" key="2">
    <source>
        <dbReference type="SAM" id="MobiDB-lite"/>
    </source>
</evidence>
<dbReference type="PANTHER" id="PTHR46949:SF2">
    <property type="entry name" value="LEUCINE REPEAT ADAPTER PROTEIN 25"/>
    <property type="match status" value="1"/>
</dbReference>
<evidence type="ECO:0008006" key="5">
    <source>
        <dbReference type="Google" id="ProtNLM"/>
    </source>
</evidence>
<organism evidence="3 4">
    <name type="scientific">Sus scrofa</name>
    <name type="common">Pig</name>
    <dbReference type="NCBI Taxonomy" id="9823"/>
    <lineage>
        <taxon>Eukaryota</taxon>
        <taxon>Metazoa</taxon>
        <taxon>Chordata</taxon>
        <taxon>Craniata</taxon>
        <taxon>Vertebrata</taxon>
        <taxon>Euteleostomi</taxon>
        <taxon>Mammalia</taxon>
        <taxon>Eutheria</taxon>
        <taxon>Laurasiatheria</taxon>
        <taxon>Artiodactyla</taxon>
        <taxon>Suina</taxon>
        <taxon>Suidae</taxon>
        <taxon>Sus</taxon>
    </lineage>
</organism>
<proteinExistence type="inferred from homology"/>
<dbReference type="Proteomes" id="UP000694728">
    <property type="component" value="Unplaced"/>
</dbReference>
<reference evidence="3" key="1">
    <citation type="submission" date="2025-05" db="UniProtKB">
        <authorList>
            <consortium name="Ensembl"/>
        </authorList>
    </citation>
    <scope>IDENTIFICATION</scope>
</reference>
<dbReference type="Proteomes" id="UP000694725">
    <property type="component" value="Unplaced"/>
</dbReference>
<dbReference type="AlphaFoldDB" id="A0A8D1WGF5"/>
<evidence type="ECO:0000313" key="3">
    <source>
        <dbReference type="Ensembl" id="ENSSSCP00060039044.1"/>
    </source>
</evidence>
<dbReference type="Ensembl" id="ENSSSCT00035079114.1">
    <property type="protein sequence ID" value="ENSSSCP00035032478.1"/>
    <property type="gene ID" value="ENSSSCG00035059070.1"/>
</dbReference>
<feature type="compositionally biased region" description="Low complexity" evidence="2">
    <location>
        <begin position="179"/>
        <end position="194"/>
    </location>
</feature>
<comment type="similarity">
    <text evidence="1">Belongs to the FAM89 family.</text>
</comment>
<dbReference type="Ensembl" id="ENSSSCT00045053120.1">
    <property type="protein sequence ID" value="ENSSSCP00045036952.1"/>
    <property type="gene ID" value="ENSSSCG00045031091.1"/>
</dbReference>
<sequence>MDSTPVSSSLLPPFRKILFLNSYNWAECWGWVSERTAKKPHPLLLASSLRFFTLLLFCCDLGQLGPTNRCPFKRGPACTGAGRGRSRRSPGWNKARPAGGRWREGGGVILCIGPAMNGLPSAEAQGGTGCTLAGLPPLPRGLSGLLNASGGSWRELERVYSQRSRIHDELSRAARVPDGPRYAAGAANAGSATGPPGPRRPVNLDSALAALRKEMSFAGGPAAAGHVPVMPAVGPVRVNPGLQAPVPRLEPVPGPVILSALRQFLPT</sequence>
<dbReference type="Proteomes" id="UP000694722">
    <property type="component" value="Unplaced"/>
</dbReference>
<evidence type="ECO:0000313" key="4">
    <source>
        <dbReference type="Proteomes" id="UP000694723"/>
    </source>
</evidence>
<feature type="region of interest" description="Disordered" evidence="2">
    <location>
        <begin position="79"/>
        <end position="100"/>
    </location>
</feature>
<dbReference type="Ensembl" id="ENSSSCT00030025727.1">
    <property type="protein sequence ID" value="ENSSSCP00030011487.1"/>
    <property type="gene ID" value="ENSSSCG00030018628.1"/>
</dbReference>
<dbReference type="Proteomes" id="UP000694723">
    <property type="component" value="Unplaced"/>
</dbReference>
<dbReference type="PANTHER" id="PTHR46949">
    <property type="entry name" value="LEUCINE REPEAT ADAPTER PROTEIN 25"/>
    <property type="match status" value="1"/>
</dbReference>
<feature type="region of interest" description="Disordered" evidence="2">
    <location>
        <begin position="171"/>
        <end position="202"/>
    </location>
</feature>
<dbReference type="Ensembl" id="ENSSSCT00055032804.1">
    <property type="protein sequence ID" value="ENSSSCP00055026130.1"/>
    <property type="gene ID" value="ENSSSCG00055016543.1"/>
</dbReference>
<accession>A0A8D1WGF5</accession>